<protein>
    <submittedName>
        <fullName evidence="2">Uncharacterized protein</fullName>
    </submittedName>
</protein>
<evidence type="ECO:0000256" key="1">
    <source>
        <dbReference type="SAM" id="Phobius"/>
    </source>
</evidence>
<organism evidence="2 3">
    <name type="scientific">Vibrio spartinae</name>
    <dbReference type="NCBI Taxonomy" id="1918945"/>
    <lineage>
        <taxon>Bacteria</taxon>
        <taxon>Pseudomonadati</taxon>
        <taxon>Pseudomonadota</taxon>
        <taxon>Gammaproteobacteria</taxon>
        <taxon>Vibrionales</taxon>
        <taxon>Vibrionaceae</taxon>
        <taxon>Vibrio</taxon>
    </lineage>
</organism>
<dbReference type="EMBL" id="FSSB01000030">
    <property type="protein sequence ID" value="SIO96520.1"/>
    <property type="molecule type" value="Genomic_DNA"/>
</dbReference>
<evidence type="ECO:0000313" key="2">
    <source>
        <dbReference type="EMBL" id="SIO96520.1"/>
    </source>
</evidence>
<proteinExistence type="predicted"/>
<reference evidence="2 3" key="1">
    <citation type="submission" date="2016-12" db="EMBL/GenBank/DDBJ databases">
        <authorList>
            <person name="Song W.-J."/>
            <person name="Kurnit D.M."/>
        </authorList>
    </citation>
    <scope>NUCLEOTIDE SEQUENCE [LARGE SCALE GENOMIC DNA]</scope>
    <source>
        <strain evidence="2 3">CECT 9026</strain>
    </source>
</reference>
<dbReference type="Proteomes" id="UP000184774">
    <property type="component" value="Unassembled WGS sequence"/>
</dbReference>
<sequence length="255" mass="28605">MNIKRTWPFWLVVFLVPLLAIILAGICGNEIGIHFINNESNFYLKGSFIHSLVVSVSTSLIAAGVVYLFIDKKLRELLAHDEVITVILKTKEGKTKECPPMSRKDFCRQEVLGYLGMLGGPERFTLSYMKKKEFGNRILAIQQGKGSDKLIIECTDDELKQFDPDHHENDDITVVLQSKSNLDNKITCPPMPRKTFSRAEVLGYIGMMSGAQRFEIASLKTPQFGADLLNVAKSKGAQLLVVHCTDKEIEQFKAP</sequence>
<keyword evidence="1" id="KW-0472">Membrane</keyword>
<feature type="transmembrane region" description="Helical" evidence="1">
    <location>
        <begin position="48"/>
        <end position="70"/>
    </location>
</feature>
<evidence type="ECO:0000313" key="3">
    <source>
        <dbReference type="Proteomes" id="UP000184774"/>
    </source>
</evidence>
<name>A0A1N6MAZ9_9VIBR</name>
<keyword evidence="1" id="KW-0812">Transmembrane</keyword>
<dbReference type="SMR" id="A0A1N6MAZ9"/>
<dbReference type="AlphaFoldDB" id="A0A1N6MAZ9"/>
<gene>
    <name evidence="2" type="ORF">VSP9026_04323</name>
</gene>
<keyword evidence="1" id="KW-1133">Transmembrane helix</keyword>
<dbReference type="RefSeq" id="WP_074374950.1">
    <property type="nucleotide sequence ID" value="NZ_AP024908.1"/>
</dbReference>
<accession>A0A1N6MAZ9</accession>